<dbReference type="PANTHER" id="PTHR43090:SF2">
    <property type="entry name" value="1-(5-PHOSPHORIBOSYL)-5-[(5-PHOSPHORIBOSYLAMINO)METHYLIDENEAMINO] IMIDAZOLE-4-CARBOXAMIDE ISOMERASE"/>
    <property type="match status" value="1"/>
</dbReference>
<evidence type="ECO:0000256" key="1">
    <source>
        <dbReference type="ARBA" id="ARBA00000901"/>
    </source>
</evidence>
<dbReference type="HAMAP" id="MF_01014">
    <property type="entry name" value="HisA"/>
    <property type="match status" value="1"/>
</dbReference>
<evidence type="ECO:0000256" key="12">
    <source>
        <dbReference type="HAMAP-Rule" id="MF_01014"/>
    </source>
</evidence>
<keyword evidence="10 12" id="KW-0413">Isomerase</keyword>
<dbReference type="Proteomes" id="UP001165422">
    <property type="component" value="Unassembled WGS sequence"/>
</dbReference>
<dbReference type="Gene3D" id="3.20.20.70">
    <property type="entry name" value="Aldolase class I"/>
    <property type="match status" value="1"/>
</dbReference>
<evidence type="ECO:0000313" key="15">
    <source>
        <dbReference type="EMBL" id="MCC9295708.1"/>
    </source>
</evidence>
<dbReference type="Pfam" id="PF00977">
    <property type="entry name" value="His_biosynth"/>
    <property type="match status" value="1"/>
</dbReference>
<dbReference type="EMBL" id="JAJJPB010000017">
    <property type="protein sequence ID" value="MCC9295708.1"/>
    <property type="molecule type" value="Genomic_DNA"/>
</dbReference>
<name>A0ABS8N7E0_9CLOT</name>
<dbReference type="InterPro" id="IPR044524">
    <property type="entry name" value="Isoase_HisA-like"/>
</dbReference>
<dbReference type="GO" id="GO:0003949">
    <property type="term" value="F:1-(5-phosphoribosyl)-5-[(5-phosphoribosylamino)methylideneamino]imidazole-4-carboxamide isomerase activity"/>
    <property type="evidence" value="ECO:0007669"/>
    <property type="project" value="UniProtKB-EC"/>
</dbReference>
<comment type="subcellular location">
    <subcellularLocation>
        <location evidence="2 12 14">Cytoplasm</location>
    </subcellularLocation>
</comment>
<evidence type="ECO:0000256" key="10">
    <source>
        <dbReference type="ARBA" id="ARBA00023235"/>
    </source>
</evidence>
<keyword evidence="8 12" id="KW-0028">Amino-acid biosynthesis</keyword>
<organism evidence="15 16">
    <name type="scientific">Clostridium aromativorans</name>
    <dbReference type="NCBI Taxonomy" id="2836848"/>
    <lineage>
        <taxon>Bacteria</taxon>
        <taxon>Bacillati</taxon>
        <taxon>Bacillota</taxon>
        <taxon>Clostridia</taxon>
        <taxon>Eubacteriales</taxon>
        <taxon>Clostridiaceae</taxon>
        <taxon>Clostridium</taxon>
    </lineage>
</organism>
<evidence type="ECO:0000256" key="5">
    <source>
        <dbReference type="ARBA" id="ARBA00012550"/>
    </source>
</evidence>
<comment type="pathway">
    <text evidence="3 12 14">Amino-acid biosynthesis; L-histidine biosynthesis; L-histidine from 5-phospho-alpha-D-ribose 1-diphosphate: step 4/9.</text>
</comment>
<feature type="active site" description="Proton acceptor" evidence="12">
    <location>
        <position position="8"/>
    </location>
</feature>
<dbReference type="RefSeq" id="WP_150358290.1">
    <property type="nucleotide sequence ID" value="NZ_JAJJPB010000017.1"/>
</dbReference>
<evidence type="ECO:0000256" key="3">
    <source>
        <dbReference type="ARBA" id="ARBA00005133"/>
    </source>
</evidence>
<evidence type="ECO:0000313" key="16">
    <source>
        <dbReference type="Proteomes" id="UP001165422"/>
    </source>
</evidence>
<dbReference type="InterPro" id="IPR023016">
    <property type="entry name" value="HisA/PriA"/>
</dbReference>
<dbReference type="NCBIfam" id="TIGR00007">
    <property type="entry name" value="1-(5-phosphoribosyl)-5-[(5-phosphoribosylamino)methylideneamino]imidazole-4-carboxamide isomerase"/>
    <property type="match status" value="1"/>
</dbReference>
<dbReference type="EC" id="5.3.1.16" evidence="5 12"/>
<protein>
    <recommendedName>
        <fullName evidence="6 12">1-(5-phosphoribosyl)-5-[(5-phosphoribosylamino)methylideneamino] imidazole-4-carboxamide isomerase</fullName>
        <ecNumber evidence="5 12">5.3.1.16</ecNumber>
    </recommendedName>
    <alternativeName>
        <fullName evidence="11 12">Phosphoribosylformimino-5-aminoimidazole carboxamide ribotide isomerase</fullName>
    </alternativeName>
</protein>
<dbReference type="CDD" id="cd04732">
    <property type="entry name" value="HisA"/>
    <property type="match status" value="1"/>
</dbReference>
<accession>A0ABS8N7E0</accession>
<evidence type="ECO:0000256" key="11">
    <source>
        <dbReference type="ARBA" id="ARBA00030547"/>
    </source>
</evidence>
<evidence type="ECO:0000256" key="6">
    <source>
        <dbReference type="ARBA" id="ARBA00018464"/>
    </source>
</evidence>
<dbReference type="PANTHER" id="PTHR43090">
    <property type="entry name" value="1-(5-PHOSPHORIBOSYL)-5-[(5-PHOSPHORIBOSYLAMINO)METHYLIDENEAMINO] IMIDAZOLE-4-CARBOXAMIDE ISOMERASE"/>
    <property type="match status" value="1"/>
</dbReference>
<keyword evidence="9 12" id="KW-0368">Histidine biosynthesis</keyword>
<dbReference type="InterPro" id="IPR011060">
    <property type="entry name" value="RibuloseP-bd_barrel"/>
</dbReference>
<feature type="active site" description="Proton donor" evidence="12">
    <location>
        <position position="129"/>
    </location>
</feature>
<comment type="catalytic activity">
    <reaction evidence="1 12 14">
        <text>1-(5-phospho-beta-D-ribosyl)-5-[(5-phospho-beta-D-ribosylamino)methylideneamino]imidazole-4-carboxamide = 5-[(5-phospho-1-deoxy-D-ribulos-1-ylimino)methylamino]-1-(5-phospho-beta-D-ribosyl)imidazole-4-carboxamide</text>
        <dbReference type="Rhea" id="RHEA:15469"/>
        <dbReference type="ChEBI" id="CHEBI:58435"/>
        <dbReference type="ChEBI" id="CHEBI:58525"/>
        <dbReference type="EC" id="5.3.1.16"/>
    </reaction>
</comment>
<evidence type="ECO:0000256" key="7">
    <source>
        <dbReference type="ARBA" id="ARBA00022490"/>
    </source>
</evidence>
<reference evidence="15" key="1">
    <citation type="submission" date="2021-11" db="EMBL/GenBank/DDBJ databases">
        <authorList>
            <person name="Qingchun L."/>
            <person name="Dong Z."/>
            <person name="Zongwei Q."/>
            <person name="Jia Z."/>
            <person name="Duotao L."/>
        </authorList>
    </citation>
    <scope>NUCLEOTIDE SEQUENCE</scope>
    <source>
        <strain evidence="15">WLY-B-L2</strain>
    </source>
</reference>
<comment type="caution">
    <text evidence="15">The sequence shown here is derived from an EMBL/GenBank/DDBJ whole genome shotgun (WGS) entry which is preliminary data.</text>
</comment>
<keyword evidence="7 12" id="KW-0963">Cytoplasm</keyword>
<evidence type="ECO:0000256" key="2">
    <source>
        <dbReference type="ARBA" id="ARBA00004496"/>
    </source>
</evidence>
<sequence>MLILPAIDLRNGKCVRLYQGKFERSEIVGEDPVKVALSFKKAGSEYIHMVDLDGALDGKIKNAETISKVVKASQVPVELGGGIRNLNTVEKLVQLGISRIILGTAALNDPGFVKEAVKKYGKKIAVGIDAKDGKVAINGWMNISTVKYTDFAKQMEDIGVETIIFTDISKDGTLGGPNLEQLSRIQDAVSCKIIASGGIKNIEDLQSINKMGIYGAITGKAIYAGNIDLKKAIKLCK</sequence>
<dbReference type="SUPFAM" id="SSF51366">
    <property type="entry name" value="Ribulose-phoshate binding barrel"/>
    <property type="match status" value="1"/>
</dbReference>
<dbReference type="InterPro" id="IPR013785">
    <property type="entry name" value="Aldolase_TIM"/>
</dbReference>
<evidence type="ECO:0000256" key="4">
    <source>
        <dbReference type="ARBA" id="ARBA00009667"/>
    </source>
</evidence>
<evidence type="ECO:0000256" key="9">
    <source>
        <dbReference type="ARBA" id="ARBA00023102"/>
    </source>
</evidence>
<evidence type="ECO:0000256" key="14">
    <source>
        <dbReference type="RuleBase" id="RU003658"/>
    </source>
</evidence>
<comment type="similarity">
    <text evidence="4 12 13">Belongs to the HisA/HisF family.</text>
</comment>
<gene>
    <name evidence="12 15" type="primary">hisA</name>
    <name evidence="15" type="ORF">LN736_12645</name>
</gene>
<evidence type="ECO:0000256" key="8">
    <source>
        <dbReference type="ARBA" id="ARBA00022605"/>
    </source>
</evidence>
<keyword evidence="16" id="KW-1185">Reference proteome</keyword>
<evidence type="ECO:0000256" key="13">
    <source>
        <dbReference type="RuleBase" id="RU003657"/>
    </source>
</evidence>
<proteinExistence type="inferred from homology"/>
<dbReference type="InterPro" id="IPR006063">
    <property type="entry name" value="HisA_bact_arch"/>
</dbReference>
<dbReference type="InterPro" id="IPR006062">
    <property type="entry name" value="His_biosynth"/>
</dbReference>